<dbReference type="Gene3D" id="2.60.120.920">
    <property type="match status" value="1"/>
</dbReference>
<proteinExistence type="predicted"/>
<sequence length="803" mass="91524">MKYMLDWAEGPSTQNINFTFPLPFRELNLRKDMEYSLEELLHQFFPCMKTSEITNYEQYKILIVLDGFDECRLDLNFRQYSILKDIQQKTTVSNLLMNLIVGNLLPEAQVWITSRPAASQRIPNDKVHRVTEVRGFNDEQKEEYFRKRFDPDLAEKILLCLKQSRSIYLMGYIPVFSWITANVLESFVQHNQQVAPKTLTDLFIHFLLLQCRQANSKYNEASEEDSKIWNERNVKTILGLSKLAFKQLEKGDLLFTEEDLESCGLDVEATVYSGLLTKVKRNESELYPKPLFSFVHLSIQEFLSAFHVSYMFNNMGENVFCSSSNESDSSCSASDFYKSAVDKALKSDNGDWDLFLRFLLGLSLKTNQDLMNDLIKNSENTVQVNEETIAYIKTKIDEGSGDADMSMNLFHCLNELNDHSLVEEIKKYLHSEKNDYENFSPSKWSALTFVLLTSDEKLDVFDLKKYFKSEKVLLGMMPVVKVATKALLSWCELSELSCTGLSTSVLMSSSSNLTELDLSHNELMDSGVAKLSEGVKSFHCKLRILRLAGCRISAEGCSSLTSALRSNRSSHLEELDLSYNHPGPEGQNLKALENDPNATLKKVCLDHCCEHRLKPGLKKYTADLTFDGRFKHPRIIVEGQKARTWKNVTEKIPEANGVSVRHVFCEQELSGLCYWELEWDGTVGIGVSYKGAATKSVIGSDDNSWAVFCSNQPHSCLEFDKCAKQAHTQKRPHRKICEFPSQKMALYLNWEAGTLSYYSVIGKELTLITTFKATAFKKPLVPTFWLHSGSVSLDYVTNETEPQ</sequence>
<keyword evidence="5" id="KW-0547">Nucleotide-binding</keyword>
<dbReference type="Pfam" id="PF05729">
    <property type="entry name" value="NACHT"/>
    <property type="match status" value="1"/>
</dbReference>
<dbReference type="InterPro" id="IPR043136">
    <property type="entry name" value="B30.2/SPRY_sf"/>
</dbReference>
<dbReference type="InterPro" id="IPR001870">
    <property type="entry name" value="B30.2/SPRY"/>
</dbReference>
<dbReference type="InterPro" id="IPR027417">
    <property type="entry name" value="P-loop_NTPase"/>
</dbReference>
<dbReference type="SMART" id="SM00368">
    <property type="entry name" value="LRR_RI"/>
    <property type="match status" value="3"/>
</dbReference>
<dbReference type="AlphaFoldDB" id="A0A8C6TRW5"/>
<evidence type="ECO:0000313" key="9">
    <source>
        <dbReference type="Proteomes" id="UP000694523"/>
    </source>
</evidence>
<dbReference type="Pfam" id="PF00622">
    <property type="entry name" value="SPRY"/>
    <property type="match status" value="1"/>
</dbReference>
<reference evidence="8" key="1">
    <citation type="submission" date="2025-08" db="UniProtKB">
        <authorList>
            <consortium name="Ensembl"/>
        </authorList>
    </citation>
    <scope>IDENTIFICATION</scope>
</reference>
<keyword evidence="6" id="KW-0067">ATP-binding</keyword>
<dbReference type="Gene3D" id="3.40.50.300">
    <property type="entry name" value="P-loop containing nucleotide triphosphate hydrolases"/>
    <property type="match status" value="1"/>
</dbReference>
<evidence type="ECO:0000259" key="7">
    <source>
        <dbReference type="PROSITE" id="PS50188"/>
    </source>
</evidence>
<dbReference type="Gene3D" id="3.80.10.10">
    <property type="entry name" value="Ribonuclease Inhibitor"/>
    <property type="match status" value="1"/>
</dbReference>
<dbReference type="Pfam" id="PF17776">
    <property type="entry name" value="NLRC4_HD2"/>
    <property type="match status" value="1"/>
</dbReference>
<dbReference type="SUPFAM" id="SSF49899">
    <property type="entry name" value="Concanavalin A-like lectins/glucanases"/>
    <property type="match status" value="1"/>
</dbReference>
<evidence type="ECO:0000256" key="3">
    <source>
        <dbReference type="ARBA" id="ARBA00022614"/>
    </source>
</evidence>
<dbReference type="PROSITE" id="PS50188">
    <property type="entry name" value="B302_SPRY"/>
    <property type="match status" value="1"/>
</dbReference>
<comment type="subcellular location">
    <subcellularLocation>
        <location evidence="1">Cytoplasm</location>
    </subcellularLocation>
</comment>
<feature type="domain" description="B30.2/SPRY" evidence="7">
    <location>
        <begin position="604"/>
        <end position="802"/>
    </location>
</feature>
<dbReference type="InterPro" id="IPR032675">
    <property type="entry name" value="LRR_dom_sf"/>
</dbReference>
<dbReference type="InterPro" id="IPR041075">
    <property type="entry name" value="NOD1/2_WH"/>
</dbReference>
<evidence type="ECO:0000256" key="5">
    <source>
        <dbReference type="ARBA" id="ARBA00022741"/>
    </source>
</evidence>
<dbReference type="SUPFAM" id="SSF52047">
    <property type="entry name" value="RNI-like"/>
    <property type="match status" value="1"/>
</dbReference>
<dbReference type="InterPro" id="IPR007111">
    <property type="entry name" value="NACHT_NTPase"/>
</dbReference>
<reference evidence="8" key="2">
    <citation type="submission" date="2025-09" db="UniProtKB">
        <authorList>
            <consortium name="Ensembl"/>
        </authorList>
    </citation>
    <scope>IDENTIFICATION</scope>
</reference>
<dbReference type="GO" id="GO:0005524">
    <property type="term" value="F:ATP binding"/>
    <property type="evidence" value="ECO:0007669"/>
    <property type="project" value="UniProtKB-KW"/>
</dbReference>
<evidence type="ECO:0000313" key="8">
    <source>
        <dbReference type="Ensembl" id="ENSNMLP00000023386.1"/>
    </source>
</evidence>
<keyword evidence="9" id="KW-1185">Reference proteome</keyword>
<evidence type="ECO:0000256" key="6">
    <source>
        <dbReference type="ARBA" id="ARBA00022840"/>
    </source>
</evidence>
<dbReference type="InterPro" id="IPR041267">
    <property type="entry name" value="NLRP_HD2"/>
</dbReference>
<dbReference type="Pfam" id="PF13516">
    <property type="entry name" value="LRR_6"/>
    <property type="match status" value="3"/>
</dbReference>
<organism evidence="8 9">
    <name type="scientific">Neogobius melanostomus</name>
    <name type="common">round goby</name>
    <dbReference type="NCBI Taxonomy" id="47308"/>
    <lineage>
        <taxon>Eukaryota</taxon>
        <taxon>Metazoa</taxon>
        <taxon>Chordata</taxon>
        <taxon>Craniata</taxon>
        <taxon>Vertebrata</taxon>
        <taxon>Euteleostomi</taxon>
        <taxon>Actinopterygii</taxon>
        <taxon>Neopterygii</taxon>
        <taxon>Teleostei</taxon>
        <taxon>Neoteleostei</taxon>
        <taxon>Acanthomorphata</taxon>
        <taxon>Gobiaria</taxon>
        <taxon>Gobiiformes</taxon>
        <taxon>Gobioidei</taxon>
        <taxon>Gobiidae</taxon>
        <taxon>Benthophilinae</taxon>
        <taxon>Neogobiini</taxon>
        <taxon>Neogobius</taxon>
    </lineage>
</organism>
<dbReference type="Proteomes" id="UP000694523">
    <property type="component" value="Unplaced"/>
</dbReference>
<dbReference type="InterPro" id="IPR003877">
    <property type="entry name" value="SPRY_dom"/>
</dbReference>
<name>A0A8C6TRW5_9GOBI</name>
<keyword evidence="2" id="KW-0963">Cytoplasm</keyword>
<dbReference type="InterPro" id="IPR001611">
    <property type="entry name" value="Leu-rich_rpt"/>
</dbReference>
<dbReference type="SMART" id="SM00449">
    <property type="entry name" value="SPRY"/>
    <property type="match status" value="1"/>
</dbReference>
<protein>
    <recommendedName>
        <fullName evidence="7">B30.2/SPRY domain-containing protein</fullName>
    </recommendedName>
</protein>
<dbReference type="Pfam" id="PF17779">
    <property type="entry name" value="WHD_NOD2"/>
    <property type="match status" value="1"/>
</dbReference>
<dbReference type="InterPro" id="IPR051261">
    <property type="entry name" value="NLR"/>
</dbReference>
<dbReference type="PROSITE" id="PS51450">
    <property type="entry name" value="LRR"/>
    <property type="match status" value="1"/>
</dbReference>
<evidence type="ECO:0000256" key="4">
    <source>
        <dbReference type="ARBA" id="ARBA00022737"/>
    </source>
</evidence>
<keyword evidence="4" id="KW-0677">Repeat</keyword>
<dbReference type="Ensembl" id="ENSNMLT00000026170.1">
    <property type="protein sequence ID" value="ENSNMLP00000023386.1"/>
    <property type="gene ID" value="ENSNMLG00000015055.1"/>
</dbReference>
<keyword evidence="3" id="KW-0433">Leucine-rich repeat</keyword>
<evidence type="ECO:0000256" key="1">
    <source>
        <dbReference type="ARBA" id="ARBA00004496"/>
    </source>
</evidence>
<dbReference type="InterPro" id="IPR013320">
    <property type="entry name" value="ConA-like_dom_sf"/>
</dbReference>
<dbReference type="PANTHER" id="PTHR24106">
    <property type="entry name" value="NACHT, LRR AND CARD DOMAINS-CONTAINING"/>
    <property type="match status" value="1"/>
</dbReference>
<accession>A0A8C6TRW5</accession>
<dbReference type="GO" id="GO:0005737">
    <property type="term" value="C:cytoplasm"/>
    <property type="evidence" value="ECO:0007669"/>
    <property type="project" value="UniProtKB-SubCell"/>
</dbReference>
<evidence type="ECO:0000256" key="2">
    <source>
        <dbReference type="ARBA" id="ARBA00022490"/>
    </source>
</evidence>